<gene>
    <name evidence="2" type="ORF">BO78DRAFT_88711</name>
</gene>
<keyword evidence="3" id="KW-1185">Reference proteome</keyword>
<evidence type="ECO:0000313" key="3">
    <source>
        <dbReference type="Proteomes" id="UP000248423"/>
    </source>
</evidence>
<evidence type="ECO:0000259" key="1">
    <source>
        <dbReference type="Pfam" id="PF12417"/>
    </source>
</evidence>
<dbReference type="STRING" id="1448318.A0A319EUA9"/>
<sequence>MANHQKTSKYPCIGAGFCGTVWALSENGPAFKREDGGPDRSLANDYTVHQQVFHSFSQLSDFKSQASSISQMNMFPQVRVPQCHRFLIPSDPWWTANLSLFPSQYSPCNVIVSERIPPFPEMCRELLVKRYCNPKIKTEILKSDANKDCLIRPYLGRRRTQRTEMTRPSRFAAFSLRNYPLHEDQMDDIGIPTPDMQCYARMMGEALATLHWLGKVDGNDIEFVLAPPPPYDRLGTNMIVNVLGEHTIWMLDFDLCRSMSMDRDGIKQAVTAFWRNDPFYPRLQSKLWNDFREQYLKTSEWIICRCQSDVDQRLSLARQFVELIEE</sequence>
<protein>
    <recommendedName>
        <fullName evidence="1">DUF3669 domain-containing protein</fullName>
    </recommendedName>
</protein>
<proteinExistence type="predicted"/>
<dbReference type="Pfam" id="PF12417">
    <property type="entry name" value="DUF3669"/>
    <property type="match status" value="1"/>
</dbReference>
<feature type="domain" description="DUF3669" evidence="1">
    <location>
        <begin position="248"/>
        <end position="303"/>
    </location>
</feature>
<accession>A0A319EUA9</accession>
<dbReference type="InterPro" id="IPR022137">
    <property type="entry name" value="Znf_prot_DUF3669"/>
</dbReference>
<dbReference type="EMBL" id="KZ826340">
    <property type="protein sequence ID" value="PYI07704.1"/>
    <property type="molecule type" value="Genomic_DNA"/>
</dbReference>
<reference evidence="2 3" key="1">
    <citation type="submission" date="2018-02" db="EMBL/GenBank/DDBJ databases">
        <title>The genomes of Aspergillus section Nigri reveals drivers in fungal speciation.</title>
        <authorList>
            <consortium name="DOE Joint Genome Institute"/>
            <person name="Vesth T.C."/>
            <person name="Nybo J."/>
            <person name="Theobald S."/>
            <person name="Brandl J."/>
            <person name="Frisvad J.C."/>
            <person name="Nielsen K.F."/>
            <person name="Lyhne E.K."/>
            <person name="Kogle M.E."/>
            <person name="Kuo A."/>
            <person name="Riley R."/>
            <person name="Clum A."/>
            <person name="Nolan M."/>
            <person name="Lipzen A."/>
            <person name="Salamov A."/>
            <person name="Henrissat B."/>
            <person name="Wiebenga A."/>
            <person name="De vries R.P."/>
            <person name="Grigoriev I.V."/>
            <person name="Mortensen U.H."/>
            <person name="Andersen M.R."/>
            <person name="Baker S.E."/>
        </authorList>
    </citation>
    <scope>NUCLEOTIDE SEQUENCE [LARGE SCALE GENOMIC DNA]</scope>
    <source>
        <strain evidence="2 3">CBS 121057</strain>
    </source>
</reference>
<dbReference type="AlphaFoldDB" id="A0A319EUA9"/>
<dbReference type="VEuPathDB" id="FungiDB:BO78DRAFT_88711"/>
<organism evidence="2 3">
    <name type="scientific">Aspergillus sclerotiicarbonarius (strain CBS 121057 / IBT 28362)</name>
    <dbReference type="NCBI Taxonomy" id="1448318"/>
    <lineage>
        <taxon>Eukaryota</taxon>
        <taxon>Fungi</taxon>
        <taxon>Dikarya</taxon>
        <taxon>Ascomycota</taxon>
        <taxon>Pezizomycotina</taxon>
        <taxon>Eurotiomycetes</taxon>
        <taxon>Eurotiomycetidae</taxon>
        <taxon>Eurotiales</taxon>
        <taxon>Aspergillaceae</taxon>
        <taxon>Aspergillus</taxon>
        <taxon>Aspergillus subgen. Circumdati</taxon>
    </lineage>
</organism>
<dbReference type="PANTHER" id="PTHR40780">
    <property type="entry name" value="DUF3669 DOMAIN-CONTAINING PROTEIN"/>
    <property type="match status" value="1"/>
</dbReference>
<dbReference type="Proteomes" id="UP000248423">
    <property type="component" value="Unassembled WGS sequence"/>
</dbReference>
<evidence type="ECO:0000313" key="2">
    <source>
        <dbReference type="EMBL" id="PYI07704.1"/>
    </source>
</evidence>
<dbReference type="OrthoDB" id="2993351at2759"/>
<name>A0A319EUA9_ASPSB</name>
<dbReference type="PANTHER" id="PTHR40780:SF3">
    <property type="entry name" value="DUF3669 DOMAIN-CONTAINING PROTEIN"/>
    <property type="match status" value="1"/>
</dbReference>